<dbReference type="InterPro" id="IPR001229">
    <property type="entry name" value="Jacalin-like_lectin_dom"/>
</dbReference>
<dbReference type="Pfam" id="PF01419">
    <property type="entry name" value="Jacalin"/>
    <property type="match status" value="1"/>
</dbReference>
<dbReference type="SUPFAM" id="SSF51101">
    <property type="entry name" value="Mannose-binding lectins"/>
    <property type="match status" value="2"/>
</dbReference>
<dbReference type="Gene3D" id="2.100.10.30">
    <property type="entry name" value="Jacalin-like lectin domain"/>
    <property type="match status" value="2"/>
</dbReference>
<dbReference type="AlphaFoldDB" id="A0A8H3CCY8"/>
<proteinExistence type="predicted"/>
<feature type="domain" description="Jacalin-type lectin" evidence="1">
    <location>
        <begin position="406"/>
        <end position="544"/>
    </location>
</feature>
<reference evidence="2" key="1">
    <citation type="submission" date="2021-01" db="EMBL/GenBank/DDBJ databases">
        <authorList>
            <person name="Kaushik A."/>
        </authorList>
    </citation>
    <scope>NUCLEOTIDE SEQUENCE</scope>
    <source>
        <strain evidence="2">AG4-RS23</strain>
    </source>
</reference>
<dbReference type="Pfam" id="PF22693">
    <property type="entry name" value="MACPF_1"/>
    <property type="match status" value="1"/>
</dbReference>
<name>A0A8H3CCY8_9AGAM</name>
<evidence type="ECO:0000313" key="3">
    <source>
        <dbReference type="Proteomes" id="UP000663861"/>
    </source>
</evidence>
<comment type="caution">
    <text evidence="2">The sequence shown here is derived from an EMBL/GenBank/DDBJ whole genome shotgun (WGS) entry which is preliminary data.</text>
</comment>
<accession>A0A8H3CCY8</accession>
<gene>
    <name evidence="2" type="ORF">RDB_LOCUS96648</name>
</gene>
<dbReference type="InterPro" id="IPR036404">
    <property type="entry name" value="Jacalin-like_lectin_dom_sf"/>
</dbReference>
<dbReference type="SMART" id="SM00915">
    <property type="entry name" value="Jacalin"/>
    <property type="match status" value="1"/>
</dbReference>
<evidence type="ECO:0000313" key="2">
    <source>
        <dbReference type="EMBL" id="CAE6479799.1"/>
    </source>
</evidence>
<protein>
    <recommendedName>
        <fullName evidence="1">Jacalin-type lectin domain-containing protein</fullName>
    </recommendedName>
</protein>
<dbReference type="InterPro" id="IPR054586">
    <property type="entry name" value="MACPF_1_fungal"/>
</dbReference>
<dbReference type="EMBL" id="CAJMWY010002010">
    <property type="protein sequence ID" value="CAE6479799.1"/>
    <property type="molecule type" value="Genomic_DNA"/>
</dbReference>
<dbReference type="PROSITE" id="PS51752">
    <property type="entry name" value="JACALIN_LECTIN"/>
    <property type="match status" value="1"/>
</dbReference>
<evidence type="ECO:0000259" key="1">
    <source>
        <dbReference type="PROSITE" id="PS51752"/>
    </source>
</evidence>
<sequence>MVSNSEGSQNFDKFPFLTGVLLDPVTGPFTMSRPVAVLRHSDTEKIIEMNESATEDTYSQNELHARYAQLGWPSPNRLPSKPGDVSSLQVSSTIENETWVSRRFMVQRVSVNLSTEDLRPVEPFVEAVEAALSQETNVLQIQAMRKVFATWGEVIPLNMVAGASLGVTGTLRNGTVLPNSVSPAHKPVEARSYDLADIVDQHLRTTVSFAKRLESRVQGGSSEVLLNEGYEAWLKSVSDNPTSWRVIKIHRVVPISDILGDKLRNAVERLFTNSLISRSPSVGTPHGFAFDTTTHSLLTIDRITIWFSDSRIRDISVKYVGGATSGPYSFALAHPETTFDSLVLGTGEYVTDLFVWHHADGWIAGIQFVKNGQECSPIYGIKDRESITTNPPAIWRGDVTVERYRHTQTSFTGSNYGIVFNDLQYLADPSTSRITQITARAEGGLANLRATYVCVSGGDRVRFETPPHGWDTGPEKTMILEEGEYITGARGSHNHQWMHQLQFITNKREHPPFGSDKGNASFSIDAPKTIDGKDMVLHYMAGKQ</sequence>
<dbReference type="Proteomes" id="UP000663861">
    <property type="component" value="Unassembled WGS sequence"/>
</dbReference>
<organism evidence="2 3">
    <name type="scientific">Rhizoctonia solani</name>
    <dbReference type="NCBI Taxonomy" id="456999"/>
    <lineage>
        <taxon>Eukaryota</taxon>
        <taxon>Fungi</taxon>
        <taxon>Dikarya</taxon>
        <taxon>Basidiomycota</taxon>
        <taxon>Agaricomycotina</taxon>
        <taxon>Agaricomycetes</taxon>
        <taxon>Cantharellales</taxon>
        <taxon>Ceratobasidiaceae</taxon>
        <taxon>Rhizoctonia</taxon>
    </lineage>
</organism>